<proteinExistence type="predicted"/>
<evidence type="ECO:0000313" key="2">
    <source>
        <dbReference type="Proteomes" id="UP001163878"/>
    </source>
</evidence>
<keyword evidence="2" id="KW-1185">Reference proteome</keyword>
<sequence>MTRRPRFVTSYYGWTGSGADIQSYVLSYEPRDALGFSKEVAEEDERERKRYGVAVAEAMAAVPFAELLKADGN</sequence>
<gene>
    <name evidence="1" type="ORF">OGH68_34420</name>
</gene>
<accession>A0ABY6IH46</accession>
<dbReference type="EMBL" id="CP107567">
    <property type="protein sequence ID" value="UYQ66054.1"/>
    <property type="molecule type" value="Genomic_DNA"/>
</dbReference>
<organism evidence="1 2">
    <name type="scientific">Streptomyces peucetius</name>
    <dbReference type="NCBI Taxonomy" id="1950"/>
    <lineage>
        <taxon>Bacteria</taxon>
        <taxon>Bacillati</taxon>
        <taxon>Actinomycetota</taxon>
        <taxon>Actinomycetes</taxon>
        <taxon>Kitasatosporales</taxon>
        <taxon>Streptomycetaceae</taxon>
        <taxon>Streptomyces</taxon>
    </lineage>
</organism>
<reference evidence="1" key="1">
    <citation type="submission" date="2022-10" db="EMBL/GenBank/DDBJ databases">
        <title>Cytochrome P450 Catalyzes Benzene Ring Formation in the Biosynthesis of Trialkyl-Substituted Aromatic Polyketides.</title>
        <authorList>
            <person name="Zhao E."/>
            <person name="Ge H."/>
        </authorList>
    </citation>
    <scope>NUCLEOTIDE SEQUENCE</scope>
    <source>
        <strain evidence="1">NA0869</strain>
    </source>
</reference>
<evidence type="ECO:0000313" key="1">
    <source>
        <dbReference type="EMBL" id="UYQ66054.1"/>
    </source>
</evidence>
<dbReference type="Proteomes" id="UP001163878">
    <property type="component" value="Chromosome"/>
</dbReference>
<protein>
    <submittedName>
        <fullName evidence="1">Uncharacterized protein</fullName>
    </submittedName>
</protein>
<dbReference type="RefSeq" id="WP_264249430.1">
    <property type="nucleotide sequence ID" value="NZ_CP107567.1"/>
</dbReference>
<name>A0ABY6IH46_STRPE</name>